<keyword evidence="3" id="KW-1185">Reference proteome</keyword>
<organism evidence="2 3">
    <name type="scientific">Trapa natans</name>
    <name type="common">Water chestnut</name>
    <dbReference type="NCBI Taxonomy" id="22666"/>
    <lineage>
        <taxon>Eukaryota</taxon>
        <taxon>Viridiplantae</taxon>
        <taxon>Streptophyta</taxon>
        <taxon>Embryophyta</taxon>
        <taxon>Tracheophyta</taxon>
        <taxon>Spermatophyta</taxon>
        <taxon>Magnoliopsida</taxon>
        <taxon>eudicotyledons</taxon>
        <taxon>Gunneridae</taxon>
        <taxon>Pentapetalae</taxon>
        <taxon>rosids</taxon>
        <taxon>malvids</taxon>
        <taxon>Myrtales</taxon>
        <taxon>Lythraceae</taxon>
        <taxon>Trapa</taxon>
    </lineage>
</organism>
<proteinExistence type="predicted"/>
<dbReference type="GO" id="GO:0019843">
    <property type="term" value="F:rRNA binding"/>
    <property type="evidence" value="ECO:0007669"/>
    <property type="project" value="TreeGrafter"/>
</dbReference>
<dbReference type="GO" id="GO:0000028">
    <property type="term" value="P:ribosomal small subunit assembly"/>
    <property type="evidence" value="ECO:0007669"/>
    <property type="project" value="TreeGrafter"/>
</dbReference>
<dbReference type="InterPro" id="IPR027417">
    <property type="entry name" value="P-loop_NTPase"/>
</dbReference>
<dbReference type="EMBL" id="JAXQNO010000005">
    <property type="protein sequence ID" value="KAK4798326.1"/>
    <property type="molecule type" value="Genomic_DNA"/>
</dbReference>
<sequence length="161" mass="18577">MKRRIDKGCLRGHCLKLAIEAADYKDAEEGMTAKEEDQKSLYVGIIGAPNARKSALTNYLVLWSHKFHILYAYDILGLQFSRFYVCFASFLSMIFTAGFPIKKVRVENAWSTIGLFDVLIVMFDTHRHLTRPDSRVVNKEDLLKVAQQFKDFPGYERMTTK</sequence>
<accession>A0AAN7M3B5</accession>
<dbReference type="InterPro" id="IPR005662">
    <property type="entry name" value="GTPase_Era-like"/>
</dbReference>
<protein>
    <submittedName>
        <fullName evidence="2">Uncharacterized protein</fullName>
    </submittedName>
</protein>
<feature type="transmembrane region" description="Helical" evidence="1">
    <location>
        <begin position="83"/>
        <end position="102"/>
    </location>
</feature>
<evidence type="ECO:0000256" key="1">
    <source>
        <dbReference type="SAM" id="Phobius"/>
    </source>
</evidence>
<name>A0AAN7M3B5_TRANT</name>
<comment type="caution">
    <text evidence="2">The sequence shown here is derived from an EMBL/GenBank/DDBJ whole genome shotgun (WGS) entry which is preliminary data.</text>
</comment>
<evidence type="ECO:0000313" key="2">
    <source>
        <dbReference type="EMBL" id="KAK4798326.1"/>
    </source>
</evidence>
<dbReference type="GO" id="GO:0005525">
    <property type="term" value="F:GTP binding"/>
    <property type="evidence" value="ECO:0007669"/>
    <property type="project" value="InterPro"/>
</dbReference>
<keyword evidence="1" id="KW-0812">Transmembrane</keyword>
<reference evidence="2 3" key="1">
    <citation type="journal article" date="2023" name="Hortic Res">
        <title>Pangenome of water caltrop reveals structural variations and asymmetric subgenome divergence after allopolyploidization.</title>
        <authorList>
            <person name="Zhang X."/>
            <person name="Chen Y."/>
            <person name="Wang L."/>
            <person name="Yuan Y."/>
            <person name="Fang M."/>
            <person name="Shi L."/>
            <person name="Lu R."/>
            <person name="Comes H.P."/>
            <person name="Ma Y."/>
            <person name="Chen Y."/>
            <person name="Huang G."/>
            <person name="Zhou Y."/>
            <person name="Zheng Z."/>
            <person name="Qiu Y."/>
        </authorList>
    </citation>
    <scope>NUCLEOTIDE SEQUENCE [LARGE SCALE GENOMIC DNA]</scope>
    <source>
        <strain evidence="2">F231</strain>
    </source>
</reference>
<keyword evidence="1" id="KW-1133">Transmembrane helix</keyword>
<dbReference type="Proteomes" id="UP001346149">
    <property type="component" value="Unassembled WGS sequence"/>
</dbReference>
<gene>
    <name evidence="2" type="ORF">SAY86_030652</name>
</gene>
<dbReference type="GO" id="GO:0043024">
    <property type="term" value="F:ribosomal small subunit binding"/>
    <property type="evidence" value="ECO:0007669"/>
    <property type="project" value="TreeGrafter"/>
</dbReference>
<keyword evidence="1" id="KW-0472">Membrane</keyword>
<dbReference type="PANTHER" id="PTHR42698">
    <property type="entry name" value="GTPASE ERA"/>
    <property type="match status" value="1"/>
</dbReference>
<dbReference type="PANTHER" id="PTHR42698:SF1">
    <property type="entry name" value="GTPASE ERA, MITOCHONDRIAL"/>
    <property type="match status" value="1"/>
</dbReference>
<dbReference type="SUPFAM" id="SSF52540">
    <property type="entry name" value="P-loop containing nucleoside triphosphate hydrolases"/>
    <property type="match status" value="1"/>
</dbReference>
<evidence type="ECO:0000313" key="3">
    <source>
        <dbReference type="Proteomes" id="UP001346149"/>
    </source>
</evidence>
<dbReference type="AlphaFoldDB" id="A0AAN7M3B5"/>